<dbReference type="Proteomes" id="UP000027222">
    <property type="component" value="Unassembled WGS sequence"/>
</dbReference>
<evidence type="ECO:0000313" key="1">
    <source>
        <dbReference type="EMBL" id="KDR68036.1"/>
    </source>
</evidence>
<organism evidence="1 2">
    <name type="scientific">Galerina marginata (strain CBS 339.88)</name>
    <dbReference type="NCBI Taxonomy" id="685588"/>
    <lineage>
        <taxon>Eukaryota</taxon>
        <taxon>Fungi</taxon>
        <taxon>Dikarya</taxon>
        <taxon>Basidiomycota</taxon>
        <taxon>Agaricomycotina</taxon>
        <taxon>Agaricomycetes</taxon>
        <taxon>Agaricomycetidae</taxon>
        <taxon>Agaricales</taxon>
        <taxon>Agaricineae</taxon>
        <taxon>Strophariaceae</taxon>
        <taxon>Galerina</taxon>
    </lineage>
</organism>
<keyword evidence="2" id="KW-1185">Reference proteome</keyword>
<evidence type="ECO:0000313" key="2">
    <source>
        <dbReference type="Proteomes" id="UP000027222"/>
    </source>
</evidence>
<protein>
    <submittedName>
        <fullName evidence="1">Uncharacterized protein</fullName>
    </submittedName>
</protein>
<dbReference type="HOGENOM" id="CLU_082782_0_0_1"/>
<reference evidence="2" key="1">
    <citation type="journal article" date="2014" name="Proc. Natl. Acad. Sci. U.S.A.">
        <title>Extensive sampling of basidiomycete genomes demonstrates inadequacy of the white-rot/brown-rot paradigm for wood decay fungi.</title>
        <authorList>
            <person name="Riley R."/>
            <person name="Salamov A.A."/>
            <person name="Brown D.W."/>
            <person name="Nagy L.G."/>
            <person name="Floudas D."/>
            <person name="Held B.W."/>
            <person name="Levasseur A."/>
            <person name="Lombard V."/>
            <person name="Morin E."/>
            <person name="Otillar R."/>
            <person name="Lindquist E.A."/>
            <person name="Sun H."/>
            <person name="LaButti K.M."/>
            <person name="Schmutz J."/>
            <person name="Jabbour D."/>
            <person name="Luo H."/>
            <person name="Baker S.E."/>
            <person name="Pisabarro A.G."/>
            <person name="Walton J.D."/>
            <person name="Blanchette R.A."/>
            <person name="Henrissat B."/>
            <person name="Martin F."/>
            <person name="Cullen D."/>
            <person name="Hibbett D.S."/>
            <person name="Grigoriev I.V."/>
        </authorList>
    </citation>
    <scope>NUCLEOTIDE SEQUENCE [LARGE SCALE GENOMIC DNA]</scope>
    <source>
        <strain evidence="2">CBS 339.88</strain>
    </source>
</reference>
<dbReference type="OrthoDB" id="2976077at2759"/>
<dbReference type="EMBL" id="KL142411">
    <property type="protein sequence ID" value="KDR68036.1"/>
    <property type="molecule type" value="Genomic_DNA"/>
</dbReference>
<name>A0A067SAZ6_GALM3</name>
<accession>A0A067SAZ6</accession>
<dbReference type="AlphaFoldDB" id="A0A067SAZ6"/>
<proteinExistence type="predicted"/>
<sequence length="319" mass="35719">MGSSVSRANGPRVHIPNEMLSEMLRGFSLGQLHIVAGVNVRLRDVVKTRLRIRIHYNLSKFIAEHKVEDFMALLNANASVVGGSIAQGAITPEIFYDAPPSNLNVFVPHGVVDTVSRFLIQDLAYTIDGVEVNRIKKSVESVVFLSDGPEKRIIICESTSSSCLRPILRSSFTSQVNFLTANHIYCVYPHLTPNLQAMQRLPKPHGPAGKALEDKQLSVLLRQRVELIENDDEIPFCRENQACREFRRRLFVGPQEEQKTPLEDIGIMCWDEDHDPEELLAQNHDQFSLGGTCKVPHCLTRFALGARCQDPLCVAPITQ</sequence>
<gene>
    <name evidence="1" type="ORF">GALMADRAFT_146768</name>
</gene>